<dbReference type="PANTHER" id="PTHR12589:SF7">
    <property type="entry name" value="6-PYRUVOYL TETRAHYDROBIOPTERIN SYNTHASE"/>
    <property type="match status" value="1"/>
</dbReference>
<dbReference type="OrthoDB" id="9787853at2"/>
<evidence type="ECO:0000256" key="1">
    <source>
        <dbReference type="ARBA" id="ARBA00001947"/>
    </source>
</evidence>
<protein>
    <recommendedName>
        <fullName evidence="5">6-carboxy-5,6,7,8-tetrahydropterin synthase</fullName>
        <ecNumber evidence="4">4.1.2.50</ecNumber>
    </recommendedName>
    <alternativeName>
        <fullName evidence="9">Queuosine biosynthesis protein QueD</fullName>
    </alternativeName>
</protein>
<dbReference type="Gene3D" id="3.30.479.10">
    <property type="entry name" value="6-pyruvoyl tetrahydropterin synthase/QueD"/>
    <property type="match status" value="1"/>
</dbReference>
<dbReference type="UniPathway" id="UPA00391"/>
<reference evidence="11 12" key="1">
    <citation type="journal article" date="2015" name="Stand. Genomic Sci.">
        <title>Genomic Encyclopedia of Bacterial and Archaeal Type Strains, Phase III: the genomes of soil and plant-associated and newly described type strains.</title>
        <authorList>
            <person name="Whitman W.B."/>
            <person name="Woyke T."/>
            <person name="Klenk H.P."/>
            <person name="Zhou Y."/>
            <person name="Lilburn T.G."/>
            <person name="Beck B.J."/>
            <person name="De Vos P."/>
            <person name="Vandamme P."/>
            <person name="Eisen J.A."/>
            <person name="Garrity G."/>
            <person name="Hugenholtz P."/>
            <person name="Kyrpides N.C."/>
        </authorList>
    </citation>
    <scope>NUCLEOTIDE SEQUENCE [LARGE SCALE GENOMIC DNA]</scope>
    <source>
        <strain evidence="11 12">CECT 7306</strain>
    </source>
</reference>
<evidence type="ECO:0000313" key="11">
    <source>
        <dbReference type="EMBL" id="ROP42781.1"/>
    </source>
</evidence>
<dbReference type="EC" id="4.1.2.50" evidence="4"/>
<evidence type="ECO:0000256" key="6">
    <source>
        <dbReference type="ARBA" id="ARBA00022723"/>
    </source>
</evidence>
<evidence type="ECO:0000313" key="12">
    <source>
        <dbReference type="Proteomes" id="UP000276232"/>
    </source>
</evidence>
<comment type="similarity">
    <text evidence="3">Belongs to the PTPS family. QueD subfamily.</text>
</comment>
<dbReference type="SUPFAM" id="SSF55620">
    <property type="entry name" value="Tetrahydrobiopterin biosynthesis enzymes-like"/>
    <property type="match status" value="1"/>
</dbReference>
<dbReference type="RefSeq" id="WP_123380172.1">
    <property type="nucleotide sequence ID" value="NZ_RJKN01000005.1"/>
</dbReference>
<accession>A0A3N1HK01</accession>
<dbReference type="InterPro" id="IPR038418">
    <property type="entry name" value="6-PTP_synth/QueD_sf"/>
</dbReference>
<name>A0A3N1HK01_9ACTN</name>
<keyword evidence="8" id="KW-0456">Lyase</keyword>
<dbReference type="AlphaFoldDB" id="A0A3N1HK01"/>
<dbReference type="PANTHER" id="PTHR12589">
    <property type="entry name" value="PYRUVOYL TETRAHYDROBIOPTERIN SYNTHASE"/>
    <property type="match status" value="1"/>
</dbReference>
<keyword evidence="12" id="KW-1185">Reference proteome</keyword>
<evidence type="ECO:0000256" key="10">
    <source>
        <dbReference type="ARBA" id="ARBA00048807"/>
    </source>
</evidence>
<evidence type="ECO:0000256" key="2">
    <source>
        <dbReference type="ARBA" id="ARBA00005061"/>
    </source>
</evidence>
<evidence type="ECO:0000256" key="8">
    <source>
        <dbReference type="ARBA" id="ARBA00023239"/>
    </source>
</evidence>
<keyword evidence="6" id="KW-0479">Metal-binding</keyword>
<comment type="cofactor">
    <cofactor evidence="1">
        <name>Zn(2+)</name>
        <dbReference type="ChEBI" id="CHEBI:29105"/>
    </cofactor>
</comment>
<dbReference type="Proteomes" id="UP000276232">
    <property type="component" value="Unassembled WGS sequence"/>
</dbReference>
<evidence type="ECO:0000256" key="7">
    <source>
        <dbReference type="ARBA" id="ARBA00022833"/>
    </source>
</evidence>
<dbReference type="GO" id="GO:0070497">
    <property type="term" value="F:6-carboxytetrahydropterin synthase activity"/>
    <property type="evidence" value="ECO:0007669"/>
    <property type="project" value="UniProtKB-EC"/>
</dbReference>
<dbReference type="EMBL" id="RJKN01000005">
    <property type="protein sequence ID" value="ROP42781.1"/>
    <property type="molecule type" value="Genomic_DNA"/>
</dbReference>
<comment type="catalytic activity">
    <reaction evidence="10">
        <text>7,8-dihydroneopterin 3'-triphosphate + H2O = 6-carboxy-5,6,7,8-tetrahydropterin + triphosphate + acetaldehyde + 2 H(+)</text>
        <dbReference type="Rhea" id="RHEA:27966"/>
        <dbReference type="ChEBI" id="CHEBI:15343"/>
        <dbReference type="ChEBI" id="CHEBI:15377"/>
        <dbReference type="ChEBI" id="CHEBI:15378"/>
        <dbReference type="ChEBI" id="CHEBI:18036"/>
        <dbReference type="ChEBI" id="CHEBI:58462"/>
        <dbReference type="ChEBI" id="CHEBI:61032"/>
        <dbReference type="EC" id="4.1.2.50"/>
    </reaction>
</comment>
<dbReference type="InterPro" id="IPR007115">
    <property type="entry name" value="6-PTP_synth/QueD"/>
</dbReference>
<evidence type="ECO:0000256" key="5">
    <source>
        <dbReference type="ARBA" id="ARBA00018141"/>
    </source>
</evidence>
<dbReference type="Pfam" id="PF01242">
    <property type="entry name" value="PTPS"/>
    <property type="match status" value="1"/>
</dbReference>
<organism evidence="11 12">
    <name type="scientific">Pseudokineococcus lusitanus</name>
    <dbReference type="NCBI Taxonomy" id="763993"/>
    <lineage>
        <taxon>Bacteria</taxon>
        <taxon>Bacillati</taxon>
        <taxon>Actinomycetota</taxon>
        <taxon>Actinomycetes</taxon>
        <taxon>Kineosporiales</taxon>
        <taxon>Kineosporiaceae</taxon>
        <taxon>Pseudokineococcus</taxon>
    </lineage>
</organism>
<comment type="pathway">
    <text evidence="2">Purine metabolism; 7-cyano-7-deazaguanine biosynthesis.</text>
</comment>
<dbReference type="InParanoid" id="A0A3N1HK01"/>
<proteinExistence type="inferred from homology"/>
<sequence>MYRVSVRDHVMVAHSLPHPFFGPAQAKHGATYDVELVLAARELDEHGVVADIGAASAALAAVLDELRYRDLDEHPAFVGRLTTTEVLARWVADRVVEAGREGGGAAGLTRGLASLEVVLRETPDAWASYRTDLP</sequence>
<evidence type="ECO:0000256" key="9">
    <source>
        <dbReference type="ARBA" id="ARBA00031449"/>
    </source>
</evidence>
<gene>
    <name evidence="11" type="ORF">EDC03_2066</name>
</gene>
<keyword evidence="7" id="KW-0862">Zinc</keyword>
<dbReference type="GO" id="GO:0046872">
    <property type="term" value="F:metal ion binding"/>
    <property type="evidence" value="ECO:0007669"/>
    <property type="project" value="UniProtKB-KW"/>
</dbReference>
<evidence type="ECO:0000256" key="4">
    <source>
        <dbReference type="ARBA" id="ARBA00012982"/>
    </source>
</evidence>
<evidence type="ECO:0000256" key="3">
    <source>
        <dbReference type="ARBA" id="ARBA00008900"/>
    </source>
</evidence>
<comment type="caution">
    <text evidence="11">The sequence shown here is derived from an EMBL/GenBank/DDBJ whole genome shotgun (WGS) entry which is preliminary data.</text>
</comment>